<dbReference type="InterPro" id="IPR052929">
    <property type="entry name" value="RNase_H-like_EbsB-rel"/>
</dbReference>
<keyword evidence="3" id="KW-1185">Reference proteome</keyword>
<evidence type="ECO:0000313" key="2">
    <source>
        <dbReference type="EMBL" id="KAK3211279.1"/>
    </source>
</evidence>
<comment type="caution">
    <text evidence="2">The sequence shown here is derived from an EMBL/GenBank/DDBJ whole genome shotgun (WGS) entry which is preliminary data.</text>
</comment>
<evidence type="ECO:0000313" key="3">
    <source>
        <dbReference type="Proteomes" id="UP001281410"/>
    </source>
</evidence>
<reference evidence="2" key="1">
    <citation type="journal article" date="2023" name="Plant J.">
        <title>Genome sequences and population genomics provide insights into the demographic history, inbreeding, and mutation load of two 'living fossil' tree species of Dipteronia.</title>
        <authorList>
            <person name="Feng Y."/>
            <person name="Comes H.P."/>
            <person name="Chen J."/>
            <person name="Zhu S."/>
            <person name="Lu R."/>
            <person name="Zhang X."/>
            <person name="Li P."/>
            <person name="Qiu J."/>
            <person name="Olsen K.M."/>
            <person name="Qiu Y."/>
        </authorList>
    </citation>
    <scope>NUCLEOTIDE SEQUENCE</scope>
    <source>
        <strain evidence="2">NBL</strain>
    </source>
</reference>
<proteinExistence type="predicted"/>
<evidence type="ECO:0000259" key="1">
    <source>
        <dbReference type="Pfam" id="PF13456"/>
    </source>
</evidence>
<dbReference type="PANTHER" id="PTHR47074:SF11">
    <property type="entry name" value="REVERSE TRANSCRIPTASE-LIKE PROTEIN"/>
    <property type="match status" value="1"/>
</dbReference>
<name>A0AAE0E571_9ROSI</name>
<protein>
    <recommendedName>
        <fullName evidence="1">RNase H type-1 domain-containing protein</fullName>
    </recommendedName>
</protein>
<dbReference type="Proteomes" id="UP001281410">
    <property type="component" value="Unassembled WGS sequence"/>
</dbReference>
<dbReference type="PANTHER" id="PTHR47074">
    <property type="entry name" value="BNAC02G40300D PROTEIN"/>
    <property type="match status" value="1"/>
</dbReference>
<dbReference type="Pfam" id="PF13456">
    <property type="entry name" value="RVT_3"/>
    <property type="match status" value="1"/>
</dbReference>
<dbReference type="InterPro" id="IPR002156">
    <property type="entry name" value="RNaseH_domain"/>
</dbReference>
<accession>A0AAE0E571</accession>
<organism evidence="2 3">
    <name type="scientific">Dipteronia sinensis</name>
    <dbReference type="NCBI Taxonomy" id="43782"/>
    <lineage>
        <taxon>Eukaryota</taxon>
        <taxon>Viridiplantae</taxon>
        <taxon>Streptophyta</taxon>
        <taxon>Embryophyta</taxon>
        <taxon>Tracheophyta</taxon>
        <taxon>Spermatophyta</taxon>
        <taxon>Magnoliopsida</taxon>
        <taxon>eudicotyledons</taxon>
        <taxon>Gunneridae</taxon>
        <taxon>Pentapetalae</taxon>
        <taxon>rosids</taxon>
        <taxon>malvids</taxon>
        <taxon>Sapindales</taxon>
        <taxon>Sapindaceae</taxon>
        <taxon>Hippocastanoideae</taxon>
        <taxon>Acereae</taxon>
        <taxon>Dipteronia</taxon>
    </lineage>
</organism>
<dbReference type="GO" id="GO:0004523">
    <property type="term" value="F:RNA-DNA hybrid ribonuclease activity"/>
    <property type="evidence" value="ECO:0007669"/>
    <property type="project" value="InterPro"/>
</dbReference>
<dbReference type="GO" id="GO:0003676">
    <property type="term" value="F:nucleic acid binding"/>
    <property type="evidence" value="ECO:0007669"/>
    <property type="project" value="InterPro"/>
</dbReference>
<dbReference type="AlphaFoldDB" id="A0AAE0E571"/>
<dbReference type="EMBL" id="JANJYJ010000005">
    <property type="protein sequence ID" value="KAK3211279.1"/>
    <property type="molecule type" value="Genomic_DNA"/>
</dbReference>
<gene>
    <name evidence="2" type="ORF">Dsin_015985</name>
</gene>
<feature type="domain" description="RNase H type-1" evidence="1">
    <location>
        <begin position="21"/>
        <end position="92"/>
    </location>
</feature>
<sequence>MDVAIARADRRVDCGSNSNFEGLKLAHDIGFWPCVIESNALVVVNLVKGNNIVNSKVGLIINDIIQLLHFSPGCSICFVLIKANMAAHSLAELGLSFSYDRFWMEEAPLSVAPVVLGHCPNQL</sequence>